<sequence>MVSKLDIIKEFNKQCGDIVNTALTISEKYTSTLDDCIYEVKELLQNTSTLSNDDLEKYIALLPVLMYELIDKMQVLGVRVDAAKTQKKTRFNTAYMHSDESTVAAKTSDAQLMVEEEQFIEDIYIRVYKQCEKKLDIADMLHSSLKKLMNLRLNEFNVTRNNMLSNGRDF</sequence>
<evidence type="ECO:0000313" key="1">
    <source>
        <dbReference type="EMBL" id="DAD86484.1"/>
    </source>
</evidence>
<name>A0A8S5MW97_9CAUD</name>
<organism evidence="1">
    <name type="scientific">Siphoviridae sp. ctsBB38</name>
    <dbReference type="NCBI Taxonomy" id="2826482"/>
    <lineage>
        <taxon>Viruses</taxon>
        <taxon>Duplodnaviria</taxon>
        <taxon>Heunggongvirae</taxon>
        <taxon>Uroviricota</taxon>
        <taxon>Caudoviricetes</taxon>
    </lineage>
</organism>
<protein>
    <submittedName>
        <fullName evidence="1">Uncharacterized protein</fullName>
    </submittedName>
</protein>
<proteinExistence type="predicted"/>
<dbReference type="EMBL" id="BK014999">
    <property type="protein sequence ID" value="DAD86484.1"/>
    <property type="molecule type" value="Genomic_DNA"/>
</dbReference>
<accession>A0A8S5MW97</accession>
<reference evidence="1" key="1">
    <citation type="journal article" date="2021" name="Proc. Natl. Acad. Sci. U.S.A.">
        <title>A Catalog of Tens of Thousands of Viruses from Human Metagenomes Reveals Hidden Associations with Chronic Diseases.</title>
        <authorList>
            <person name="Tisza M.J."/>
            <person name="Buck C.B."/>
        </authorList>
    </citation>
    <scope>NUCLEOTIDE SEQUENCE</scope>
    <source>
        <strain evidence="1">CtsBB38</strain>
    </source>
</reference>